<evidence type="ECO:0000313" key="8">
    <source>
        <dbReference type="EMBL" id="KAH6657513.1"/>
    </source>
</evidence>
<evidence type="ECO:0000256" key="6">
    <source>
        <dbReference type="SAM" id="Phobius"/>
    </source>
</evidence>
<dbReference type="AlphaFoldDB" id="A0A9P9A0Q3"/>
<keyword evidence="9" id="KW-1185">Reference proteome</keyword>
<dbReference type="PANTHER" id="PTHR23502">
    <property type="entry name" value="MAJOR FACILITATOR SUPERFAMILY"/>
    <property type="match status" value="1"/>
</dbReference>
<feature type="transmembrane region" description="Helical" evidence="6">
    <location>
        <begin position="420"/>
        <end position="443"/>
    </location>
</feature>
<feature type="transmembrane region" description="Helical" evidence="6">
    <location>
        <begin position="247"/>
        <end position="273"/>
    </location>
</feature>
<sequence length="457" mass="49481">MDPQNPMNWSAIRKWSIVGILAFLSLLVPLASSMLAPGVPLVLEEFQTNNNQLATFVVSVFVLGFAFGPLILAPLSELYGRNRIYHVCNALFTIFTIACALATNIGMLIAFRFLAGFSGVAVLTIGSGTIVDLMPPDQRGRAMALWSGGPILGPVIGPVCGGFLVEAAGWRWVFWLIAIASGITTLVSLFVLRETYAPEILERKAAKLRKETGNTGYQSKLKKPGSSKKLFATAIVRPLRMLLFSPLITILCTYVAILYGLMYVLFTTFTFVFEEQYGFGAQSAGLVFIGGGVGNILGQLLVGILSDKMIKAKKAKGQEPQPEIRLSLLITVPSGLALPLGLIMYGWTAEKELHWMAPIVGTGIMGFGMMGLFMSILTYLVDAFQAHAASVTAANAVLRSVLGAVLPLIGLQLYDRLGLGWGNTLLGLILLAFAPVTWILAIYGNRLRMHPKFAREF</sequence>
<feature type="transmembrane region" description="Helical" evidence="6">
    <location>
        <begin position="109"/>
        <end position="131"/>
    </location>
</feature>
<evidence type="ECO:0000313" key="9">
    <source>
        <dbReference type="Proteomes" id="UP000758603"/>
    </source>
</evidence>
<feature type="transmembrane region" description="Helical" evidence="6">
    <location>
        <begin position="143"/>
        <end position="164"/>
    </location>
</feature>
<dbReference type="InterPro" id="IPR036259">
    <property type="entry name" value="MFS_trans_sf"/>
</dbReference>
<proteinExistence type="inferred from homology"/>
<keyword evidence="4 6" id="KW-1133">Transmembrane helix</keyword>
<feature type="transmembrane region" description="Helical" evidence="6">
    <location>
        <begin position="359"/>
        <end position="381"/>
    </location>
</feature>
<feature type="transmembrane region" description="Helical" evidence="6">
    <location>
        <begin position="393"/>
        <end position="414"/>
    </location>
</feature>
<dbReference type="Proteomes" id="UP000758603">
    <property type="component" value="Unassembled WGS sequence"/>
</dbReference>
<comment type="caution">
    <text evidence="8">The sequence shown here is derived from an EMBL/GenBank/DDBJ whole genome shotgun (WGS) entry which is preliminary data.</text>
</comment>
<dbReference type="InterPro" id="IPR020846">
    <property type="entry name" value="MFS_dom"/>
</dbReference>
<comment type="similarity">
    <text evidence="2">Belongs to the major facilitator superfamily.</text>
</comment>
<name>A0A9P9A0Q3_9PEZI</name>
<keyword evidence="5 6" id="KW-0472">Membrane</keyword>
<organism evidence="8 9">
    <name type="scientific">Truncatella angustata</name>
    <dbReference type="NCBI Taxonomy" id="152316"/>
    <lineage>
        <taxon>Eukaryota</taxon>
        <taxon>Fungi</taxon>
        <taxon>Dikarya</taxon>
        <taxon>Ascomycota</taxon>
        <taxon>Pezizomycotina</taxon>
        <taxon>Sordariomycetes</taxon>
        <taxon>Xylariomycetidae</taxon>
        <taxon>Amphisphaeriales</taxon>
        <taxon>Sporocadaceae</taxon>
        <taxon>Truncatella</taxon>
    </lineage>
</organism>
<feature type="transmembrane region" description="Helical" evidence="6">
    <location>
        <begin position="170"/>
        <end position="192"/>
    </location>
</feature>
<dbReference type="GeneID" id="70133544"/>
<feature type="domain" description="Major facilitator superfamily (MFS) profile" evidence="7">
    <location>
        <begin position="17"/>
        <end position="452"/>
    </location>
</feature>
<keyword evidence="3 6" id="KW-0812">Transmembrane</keyword>
<dbReference type="GO" id="GO:0016020">
    <property type="term" value="C:membrane"/>
    <property type="evidence" value="ECO:0007669"/>
    <property type="project" value="UniProtKB-SubCell"/>
</dbReference>
<evidence type="ECO:0000256" key="4">
    <source>
        <dbReference type="ARBA" id="ARBA00022989"/>
    </source>
</evidence>
<evidence type="ECO:0000256" key="1">
    <source>
        <dbReference type="ARBA" id="ARBA00004141"/>
    </source>
</evidence>
<comment type="subcellular location">
    <subcellularLocation>
        <location evidence="1">Membrane</location>
        <topology evidence="1">Multi-pass membrane protein</topology>
    </subcellularLocation>
</comment>
<evidence type="ECO:0000259" key="7">
    <source>
        <dbReference type="PROSITE" id="PS50850"/>
    </source>
</evidence>
<dbReference type="FunFam" id="1.20.1250.20:FF:000011">
    <property type="entry name" value="MFS multidrug transporter, putative"/>
    <property type="match status" value="1"/>
</dbReference>
<feature type="transmembrane region" description="Helical" evidence="6">
    <location>
        <begin position="84"/>
        <end position="103"/>
    </location>
</feature>
<dbReference type="Pfam" id="PF07690">
    <property type="entry name" value="MFS_1"/>
    <property type="match status" value="1"/>
</dbReference>
<feature type="transmembrane region" description="Helical" evidence="6">
    <location>
        <begin position="285"/>
        <end position="305"/>
    </location>
</feature>
<evidence type="ECO:0000256" key="2">
    <source>
        <dbReference type="ARBA" id="ARBA00008335"/>
    </source>
</evidence>
<dbReference type="RefSeq" id="XP_045961747.1">
    <property type="nucleotide sequence ID" value="XM_046104653.1"/>
</dbReference>
<evidence type="ECO:0000256" key="3">
    <source>
        <dbReference type="ARBA" id="ARBA00022692"/>
    </source>
</evidence>
<dbReference type="Gene3D" id="1.20.1250.20">
    <property type="entry name" value="MFS general substrate transporter like domains"/>
    <property type="match status" value="1"/>
</dbReference>
<protein>
    <submittedName>
        <fullName evidence="8">Major facilitator superfamily domain-containing protein</fullName>
    </submittedName>
</protein>
<dbReference type="PROSITE" id="PS50850">
    <property type="entry name" value="MFS"/>
    <property type="match status" value="1"/>
</dbReference>
<dbReference type="CDD" id="cd17323">
    <property type="entry name" value="MFS_Tpo1_MDR_like"/>
    <property type="match status" value="1"/>
</dbReference>
<accession>A0A9P9A0Q3</accession>
<reference evidence="8" key="1">
    <citation type="journal article" date="2021" name="Nat. Commun.">
        <title>Genetic determinants of endophytism in the Arabidopsis root mycobiome.</title>
        <authorList>
            <person name="Mesny F."/>
            <person name="Miyauchi S."/>
            <person name="Thiergart T."/>
            <person name="Pickel B."/>
            <person name="Atanasova L."/>
            <person name="Karlsson M."/>
            <person name="Huettel B."/>
            <person name="Barry K.W."/>
            <person name="Haridas S."/>
            <person name="Chen C."/>
            <person name="Bauer D."/>
            <person name="Andreopoulos W."/>
            <person name="Pangilinan J."/>
            <person name="LaButti K."/>
            <person name="Riley R."/>
            <person name="Lipzen A."/>
            <person name="Clum A."/>
            <person name="Drula E."/>
            <person name="Henrissat B."/>
            <person name="Kohler A."/>
            <person name="Grigoriev I.V."/>
            <person name="Martin F.M."/>
            <person name="Hacquard S."/>
        </authorList>
    </citation>
    <scope>NUCLEOTIDE SEQUENCE</scope>
    <source>
        <strain evidence="8">MPI-SDFR-AT-0073</strain>
    </source>
</reference>
<gene>
    <name evidence="8" type="ORF">BKA67DRAFT_590967</name>
</gene>
<dbReference type="PANTHER" id="PTHR23502:SF68">
    <property type="entry name" value="MULTIDRUG TRANSPORTER, PUTATIVE (AFU_ORTHOLOGUE AFUA_3G01120)-RELATED"/>
    <property type="match status" value="1"/>
</dbReference>
<dbReference type="GO" id="GO:0022857">
    <property type="term" value="F:transmembrane transporter activity"/>
    <property type="evidence" value="ECO:0007669"/>
    <property type="project" value="InterPro"/>
</dbReference>
<evidence type="ECO:0000256" key="5">
    <source>
        <dbReference type="ARBA" id="ARBA00023136"/>
    </source>
</evidence>
<feature type="transmembrane region" description="Helical" evidence="6">
    <location>
        <begin position="326"/>
        <end position="347"/>
    </location>
</feature>
<feature type="transmembrane region" description="Helical" evidence="6">
    <location>
        <begin position="53"/>
        <end position="72"/>
    </location>
</feature>
<dbReference type="OrthoDB" id="5296287at2759"/>
<dbReference type="InterPro" id="IPR011701">
    <property type="entry name" value="MFS"/>
</dbReference>
<dbReference type="EMBL" id="JAGPXC010000002">
    <property type="protein sequence ID" value="KAH6657513.1"/>
    <property type="molecule type" value="Genomic_DNA"/>
</dbReference>
<dbReference type="SUPFAM" id="SSF103473">
    <property type="entry name" value="MFS general substrate transporter"/>
    <property type="match status" value="1"/>
</dbReference>